<dbReference type="HOGENOM" id="CLU_1360528_0_0_1"/>
<dbReference type="Proteomes" id="UP000005446">
    <property type="component" value="Unassembled WGS sequence"/>
</dbReference>
<dbReference type="InParanoid" id="H0EG12"/>
<protein>
    <submittedName>
        <fullName evidence="1">Uncharacterized protein</fullName>
    </submittedName>
</protein>
<sequence length="201" mass="22719">MIDRGRMFAHVKTAKKEQRPAEWMLTLRSVLFTPEGKDSLEVLDHATLNVHGLLYKDLDGLRDAAISLKLGRVHVPYDDIAGCLERYKGCRYRYGGARSDVTEIYINDVIEELDSPGSREDHLAQTVSDSKEFVSSILRGIKEVQFAVSFVGFTKKIDLVRPRGAPVYLNASMKEACVCSNGYNYSPYNTPLQDCRSHERQ</sequence>
<evidence type="ECO:0000313" key="1">
    <source>
        <dbReference type="EMBL" id="EHL02626.1"/>
    </source>
</evidence>
<organism evidence="1 2">
    <name type="scientific">Glarea lozoyensis (strain ATCC 74030 / MF5533)</name>
    <dbReference type="NCBI Taxonomy" id="1104152"/>
    <lineage>
        <taxon>Eukaryota</taxon>
        <taxon>Fungi</taxon>
        <taxon>Dikarya</taxon>
        <taxon>Ascomycota</taxon>
        <taxon>Pezizomycotina</taxon>
        <taxon>Leotiomycetes</taxon>
        <taxon>Helotiales</taxon>
        <taxon>Helotiaceae</taxon>
        <taxon>Glarea</taxon>
    </lineage>
</organism>
<dbReference type="AlphaFoldDB" id="H0EG12"/>
<proteinExistence type="predicted"/>
<dbReference type="EMBL" id="AGUE01000021">
    <property type="protein sequence ID" value="EHL02626.1"/>
    <property type="molecule type" value="Genomic_DNA"/>
</dbReference>
<accession>H0EG12</accession>
<dbReference type="OrthoDB" id="5315981at2759"/>
<reference evidence="1 2" key="1">
    <citation type="journal article" date="2012" name="Eukaryot. Cell">
        <title>Genome sequence of the fungus Glarea lozoyensis: the first genome sequence of a species from the Helotiaceae family.</title>
        <authorList>
            <person name="Youssar L."/>
            <person name="Gruening B.A."/>
            <person name="Erxleben A."/>
            <person name="Guenther S."/>
            <person name="Huettel W."/>
        </authorList>
    </citation>
    <scope>NUCLEOTIDE SEQUENCE [LARGE SCALE GENOMIC DNA]</scope>
    <source>
        <strain evidence="2">ATCC 74030 / MF5533</strain>
    </source>
</reference>
<keyword evidence="2" id="KW-1185">Reference proteome</keyword>
<comment type="caution">
    <text evidence="1">The sequence shown here is derived from an EMBL/GenBank/DDBJ whole genome shotgun (WGS) entry which is preliminary data.</text>
</comment>
<evidence type="ECO:0000313" key="2">
    <source>
        <dbReference type="Proteomes" id="UP000005446"/>
    </source>
</evidence>
<gene>
    <name evidence="1" type="ORF">M7I_1420</name>
</gene>
<name>H0EG12_GLAL7</name>